<dbReference type="InterPro" id="IPR001648">
    <property type="entry name" value="Ribosomal_bS18"/>
</dbReference>
<dbReference type="GO" id="GO:0006412">
    <property type="term" value="P:translation"/>
    <property type="evidence" value="ECO:0007669"/>
    <property type="project" value="UniProtKB-UniRule"/>
</dbReference>
<evidence type="ECO:0000256" key="7">
    <source>
        <dbReference type="HAMAP-Rule" id="MF_00270"/>
    </source>
</evidence>
<dbReference type="HAMAP" id="MF_00270">
    <property type="entry name" value="Ribosomal_bS18"/>
    <property type="match status" value="1"/>
</dbReference>
<keyword evidence="4 7" id="KW-0689">Ribosomal protein</keyword>
<accession>A0AA48P6Y1</accession>
<feature type="region of interest" description="Disordered" evidence="9">
    <location>
        <begin position="139"/>
        <end position="176"/>
    </location>
</feature>
<evidence type="ECO:0000256" key="3">
    <source>
        <dbReference type="ARBA" id="ARBA00022884"/>
    </source>
</evidence>
<name>A0AA48P6Y1_9MAGN</name>
<dbReference type="PROSITE" id="PS00057">
    <property type="entry name" value="RIBOSOMAL_S18"/>
    <property type="match status" value="1"/>
</dbReference>
<evidence type="ECO:0000256" key="2">
    <source>
        <dbReference type="ARBA" id="ARBA00022730"/>
    </source>
</evidence>
<feature type="compositionally biased region" description="Basic and acidic residues" evidence="9">
    <location>
        <begin position="44"/>
        <end position="53"/>
    </location>
</feature>
<evidence type="ECO:0000256" key="9">
    <source>
        <dbReference type="SAM" id="MobiDB-lite"/>
    </source>
</evidence>
<reference evidence="10" key="1">
    <citation type="journal article" date="2023" name="PLoS ONE">
        <title>Comparative analysis of the complete chloroplast genome of Papaveraceae to identify rearrangements within the Corydalis chloroplast genome.</title>
        <authorList>
            <person name="Kim S.-C."/>
            <person name="Ha Y.H."/>
            <person name="Park B.K."/>
            <person name="Jang J.E."/>
            <person name="Kang E.S."/>
            <person name="Kim Y.S."/>
            <person name="Kim T.H."/>
            <person name="Kim H.J."/>
        </authorList>
    </citation>
    <scope>NUCLEOTIDE SEQUENCE</scope>
</reference>
<keyword evidence="10" id="KW-0150">Chloroplast</keyword>
<keyword evidence="3 7" id="KW-0694">RNA-binding</keyword>
<dbReference type="GO" id="GO:0005763">
    <property type="term" value="C:mitochondrial small ribosomal subunit"/>
    <property type="evidence" value="ECO:0007669"/>
    <property type="project" value="TreeGrafter"/>
</dbReference>
<evidence type="ECO:0000313" key="10">
    <source>
        <dbReference type="EMBL" id="DBA09258.1"/>
    </source>
</evidence>
<dbReference type="AlphaFoldDB" id="A0AA48P6Y1"/>
<dbReference type="EMBL" id="BK063228">
    <property type="protein sequence ID" value="DBA09258.1"/>
    <property type="molecule type" value="Genomic_DNA"/>
</dbReference>
<comment type="subunit">
    <text evidence="7">Part of the 30S ribosomal subunit.</text>
</comment>
<dbReference type="PRINTS" id="PR00974">
    <property type="entry name" value="RIBOSOMALS18"/>
</dbReference>
<comment type="similarity">
    <text evidence="1 7 8">Belongs to the bacterial ribosomal protein bS18 family.</text>
</comment>
<dbReference type="NCBIfam" id="TIGR00165">
    <property type="entry name" value="S18"/>
    <property type="match status" value="1"/>
</dbReference>
<feature type="compositionally biased region" description="Basic and acidic residues" evidence="9">
    <location>
        <begin position="20"/>
        <end position="32"/>
    </location>
</feature>
<dbReference type="PANTHER" id="PTHR13479:SF40">
    <property type="entry name" value="SMALL RIBOSOMAL SUBUNIT PROTEIN BS18M"/>
    <property type="match status" value="1"/>
</dbReference>
<feature type="region of interest" description="Disordered" evidence="9">
    <location>
        <begin position="1"/>
        <end position="88"/>
    </location>
</feature>
<keyword evidence="2 7" id="KW-0699">rRNA-binding</keyword>
<organism evidence="10">
    <name type="scientific">Corydalis lupinoides</name>
    <dbReference type="NCBI Taxonomy" id="2831028"/>
    <lineage>
        <taxon>Eukaryota</taxon>
        <taxon>Viridiplantae</taxon>
        <taxon>Streptophyta</taxon>
        <taxon>Embryophyta</taxon>
        <taxon>Tracheophyta</taxon>
        <taxon>Spermatophyta</taxon>
        <taxon>Magnoliopsida</taxon>
        <taxon>Ranunculales</taxon>
        <taxon>Papaveraceae</taxon>
        <taxon>Fumarioideae</taxon>
        <taxon>Corydalis</taxon>
    </lineage>
</organism>
<evidence type="ECO:0000256" key="5">
    <source>
        <dbReference type="ARBA" id="ARBA00023274"/>
    </source>
</evidence>
<evidence type="ECO:0000256" key="8">
    <source>
        <dbReference type="RuleBase" id="RU003910"/>
    </source>
</evidence>
<evidence type="ECO:0000256" key="4">
    <source>
        <dbReference type="ARBA" id="ARBA00022980"/>
    </source>
</evidence>
<evidence type="ECO:0000256" key="6">
    <source>
        <dbReference type="ARBA" id="ARBA00035266"/>
    </source>
</evidence>
<comment type="subcellular location">
    <subcellularLocation>
        <location evidence="7">Plastid</location>
        <location evidence="7">Chloroplast</location>
    </subcellularLocation>
</comment>
<feature type="compositionally biased region" description="Basic residues" evidence="9">
    <location>
        <begin position="56"/>
        <end position="80"/>
    </location>
</feature>
<evidence type="ECO:0000256" key="1">
    <source>
        <dbReference type="ARBA" id="ARBA00005589"/>
    </source>
</evidence>
<dbReference type="Pfam" id="PF01084">
    <property type="entry name" value="Ribosomal_S18"/>
    <property type="match status" value="1"/>
</dbReference>
<protein>
    <recommendedName>
        <fullName evidence="6 7">Small ribosomal subunit protein bS18c</fullName>
    </recommendedName>
</protein>
<sequence>MDKSEDQGVLRRPVWPNSDQKSDEQKAKDKPALRSPQPKPPLLKPEKPVEKSKPPLLKRKAKKKKSVPKSKSKQSLRRRVSPIGSGDRIDYRNITLISQFMSDLGKILPRRVSRLTLKQHGFITLAIKQARTLSLLPFFRPKTKKKDPKKKEKPFERKRPKSTPRAKKKKVLSIKQ</sequence>
<dbReference type="SUPFAM" id="SSF46911">
    <property type="entry name" value="Ribosomal protein S18"/>
    <property type="match status" value="1"/>
</dbReference>
<gene>
    <name evidence="7 10" type="primary">rps18</name>
</gene>
<feature type="compositionally biased region" description="Basic residues" evidence="9">
    <location>
        <begin position="158"/>
        <end position="176"/>
    </location>
</feature>
<dbReference type="GO" id="GO:0009507">
    <property type="term" value="C:chloroplast"/>
    <property type="evidence" value="ECO:0007669"/>
    <property type="project" value="UniProtKB-SubCell"/>
</dbReference>
<dbReference type="Gene3D" id="4.10.640.10">
    <property type="entry name" value="Ribosomal protein S18"/>
    <property type="match status" value="1"/>
</dbReference>
<dbReference type="InterPro" id="IPR018275">
    <property type="entry name" value="Ribosomal_bS18_CS"/>
</dbReference>
<keyword evidence="10" id="KW-0934">Plastid</keyword>
<dbReference type="GO" id="GO:0003735">
    <property type="term" value="F:structural constituent of ribosome"/>
    <property type="evidence" value="ECO:0007669"/>
    <property type="project" value="InterPro"/>
</dbReference>
<dbReference type="InterPro" id="IPR036870">
    <property type="entry name" value="Ribosomal_bS18_sf"/>
</dbReference>
<keyword evidence="5 7" id="KW-0687">Ribonucleoprotein</keyword>
<dbReference type="PANTHER" id="PTHR13479">
    <property type="entry name" value="30S RIBOSOMAL PROTEIN S18"/>
    <property type="match status" value="1"/>
</dbReference>
<geneLocation type="chloroplast" evidence="10"/>
<dbReference type="GO" id="GO:0070181">
    <property type="term" value="F:small ribosomal subunit rRNA binding"/>
    <property type="evidence" value="ECO:0007669"/>
    <property type="project" value="TreeGrafter"/>
</dbReference>
<proteinExistence type="inferred from homology"/>